<keyword evidence="4" id="KW-1185">Reference proteome</keyword>
<reference evidence="2 4" key="1">
    <citation type="submission" date="2014-08" db="EMBL/GenBank/DDBJ databases">
        <title>Complete genome sequence of Corynebacterium imitans DSM 44264, isolated from a five-month-old boy with suspected pharyngeal diphtheria.</title>
        <authorList>
            <person name="Mollmann S."/>
            <person name="Albersmeier A."/>
            <person name="Ruckert C."/>
            <person name="Tauch A."/>
        </authorList>
    </citation>
    <scope>NUCLEOTIDE SEQUENCE [LARGE SCALE GENOMIC DNA]</scope>
    <source>
        <strain evidence="2 4">DSM 44264</strain>
    </source>
</reference>
<sequence length="686" mass="73920">MAEITVEGTLADVTARPVSEVTSVTAKAARPTPVAGGLITTEPVHVDYSAESGTIRLTLTAGVKSWLYLDGDGWSDSVPVIAAAGMTELWEAVINGLNFPTDIGEYLGIKDTVNSALEKKIAEIGANYPFDKWFRGNLEVGVSVDELVFEEHAGVWALTAGRAQDNSLPAADYGALTVKWVASTSSPYVVQTWEPVSTPGCWRRVQKAGGGWTPWTAGNTDKWFRGNLEVGVSVDELVFEEHAGVWALTAGRAQDNSLPAADYGALTVKWVASTSSPYVVQTWEPVSTPGCWRRVQKAGGGWTPWTKEGTAGSGAGAHAARYGDLVASRGGRIGTGGKPVISFRFDTNQGAFDNNILPLLRERSLPSTMACFYDMMNPQPGYSNDDSAAAGKTWTDLQNNFHRGVEIFSHSYSHQDAATPQELHREIVESRRIMEAVMPDVRVHGWDMPGVTGTQYMGWWDAWRETDTRVEHPAHSLLASTYATWNISGYGTNTLGVPETRYYGVEKYTLSQVKNLVAEALRTTTGLTLMMHPHQIGRTGYMSLETFTQMLDYVVELRDSGQVMVLSQGGQAVADPSTSWRSSLTPKLAGWAGDPSDKVSCTVPLGRANEVGGGMRELVVETTGTGALRLSVTAGDIMDVYQTVEVAPGKPGRLQIGVPRRANSLTLTAEVASGSPTITNIGLYGV</sequence>
<evidence type="ECO:0000313" key="4">
    <source>
        <dbReference type="Proteomes" id="UP000028780"/>
    </source>
</evidence>
<name>A0A076NG91_9CORY</name>
<dbReference type="Proteomes" id="UP000215374">
    <property type="component" value="Chromosome 1"/>
</dbReference>
<dbReference type="Gene3D" id="3.20.20.370">
    <property type="entry name" value="Glycoside hydrolase/deacetylase"/>
    <property type="match status" value="1"/>
</dbReference>
<accession>A0A076NG91</accession>
<dbReference type="AlphaFoldDB" id="A0A076NG91"/>
<dbReference type="OrthoDB" id="5168853at2"/>
<dbReference type="GO" id="GO:0005975">
    <property type="term" value="P:carbohydrate metabolic process"/>
    <property type="evidence" value="ECO:0007669"/>
    <property type="project" value="InterPro"/>
</dbReference>
<dbReference type="STRING" id="156978.CIMIT_05775"/>
<dbReference type="EMBL" id="CP009211">
    <property type="protein sequence ID" value="AIJ33469.1"/>
    <property type="molecule type" value="Genomic_DNA"/>
</dbReference>
<evidence type="ECO:0000313" key="3">
    <source>
        <dbReference type="EMBL" id="SNV70868.1"/>
    </source>
</evidence>
<dbReference type="KEGG" id="cii:CIMIT_05775"/>
<dbReference type="InterPro" id="IPR011330">
    <property type="entry name" value="Glyco_hydro/deAcase_b/a-brl"/>
</dbReference>
<evidence type="ECO:0000259" key="1">
    <source>
        <dbReference type="Pfam" id="PF01522"/>
    </source>
</evidence>
<gene>
    <name evidence="2" type="ORF">CIMIT_05775</name>
    <name evidence="3" type="ORF">SAMEA4535761_01219</name>
</gene>
<feature type="domain" description="NodB homology" evidence="1">
    <location>
        <begin position="335"/>
        <end position="450"/>
    </location>
</feature>
<dbReference type="CDD" id="cd19958">
    <property type="entry name" value="pyocin_knob"/>
    <property type="match status" value="2"/>
</dbReference>
<evidence type="ECO:0000313" key="5">
    <source>
        <dbReference type="Proteomes" id="UP000215374"/>
    </source>
</evidence>
<dbReference type="Proteomes" id="UP000028780">
    <property type="component" value="Chromosome"/>
</dbReference>
<evidence type="ECO:0000313" key="2">
    <source>
        <dbReference type="EMBL" id="AIJ33469.1"/>
    </source>
</evidence>
<dbReference type="GO" id="GO:0016810">
    <property type="term" value="F:hydrolase activity, acting on carbon-nitrogen (but not peptide) bonds"/>
    <property type="evidence" value="ECO:0007669"/>
    <property type="project" value="InterPro"/>
</dbReference>
<protein>
    <submittedName>
        <fullName evidence="3">Polysaccharide deacetylase</fullName>
    </submittedName>
</protein>
<dbReference type="EMBL" id="LT906467">
    <property type="protein sequence ID" value="SNV70868.1"/>
    <property type="molecule type" value="Genomic_DNA"/>
</dbReference>
<dbReference type="RefSeq" id="WP_038590338.1">
    <property type="nucleotide sequence ID" value="NZ_CP009211.1"/>
</dbReference>
<dbReference type="InterPro" id="IPR002509">
    <property type="entry name" value="NODB_dom"/>
</dbReference>
<organism evidence="2 4">
    <name type="scientific">Corynebacterium imitans</name>
    <dbReference type="NCBI Taxonomy" id="156978"/>
    <lineage>
        <taxon>Bacteria</taxon>
        <taxon>Bacillati</taxon>
        <taxon>Actinomycetota</taxon>
        <taxon>Actinomycetes</taxon>
        <taxon>Mycobacteriales</taxon>
        <taxon>Corynebacteriaceae</taxon>
        <taxon>Corynebacterium</taxon>
    </lineage>
</organism>
<reference evidence="3 5" key="2">
    <citation type="submission" date="2017-06" db="EMBL/GenBank/DDBJ databases">
        <authorList>
            <consortium name="Pathogen Informatics"/>
        </authorList>
    </citation>
    <scope>NUCLEOTIDE SEQUENCE [LARGE SCALE GENOMIC DNA]</scope>
    <source>
        <strain evidence="3 5">NCTC13015</strain>
    </source>
</reference>
<dbReference type="HOGENOM" id="CLU_401014_0_0_11"/>
<dbReference type="Pfam" id="PF01522">
    <property type="entry name" value="Polysacc_deac_1"/>
    <property type="match status" value="1"/>
</dbReference>
<dbReference type="eggNOG" id="ENOG50349Q5">
    <property type="taxonomic scope" value="Bacteria"/>
</dbReference>
<proteinExistence type="predicted"/>
<dbReference type="SUPFAM" id="SSF88713">
    <property type="entry name" value="Glycoside hydrolase/deacetylase"/>
    <property type="match status" value="1"/>
</dbReference>